<keyword evidence="2" id="KW-1185">Reference proteome</keyword>
<evidence type="ECO:0000313" key="3">
    <source>
        <dbReference type="WBParaSite" id="ACRNAN_scaffold389.g29293.t1"/>
    </source>
</evidence>
<evidence type="ECO:0000259" key="1">
    <source>
        <dbReference type="PROSITE" id="PS50041"/>
    </source>
</evidence>
<evidence type="ECO:0000313" key="2">
    <source>
        <dbReference type="Proteomes" id="UP000887540"/>
    </source>
</evidence>
<dbReference type="Pfam" id="PF00059">
    <property type="entry name" value="Lectin_C"/>
    <property type="match status" value="1"/>
</dbReference>
<dbReference type="InterPro" id="IPR016186">
    <property type="entry name" value="C-type_lectin-like/link_sf"/>
</dbReference>
<dbReference type="Gene3D" id="3.10.100.10">
    <property type="entry name" value="Mannose-Binding Protein A, subunit A"/>
    <property type="match status" value="1"/>
</dbReference>
<sequence>MCDIGPYTTIPAFVLTKQKENFVQNIIAREYPLYFGLHQNNQSQWSFYNYDRTEFPISSYTNWAPGYPNGSDRCAVLDSNDGFTSVWKSYGCPKSGLGKMVCQGKACDASSVACCSNCISNGVSYEKKQKIRTKYRNIMPRKLANGKPVRTA</sequence>
<dbReference type="CDD" id="cd00037">
    <property type="entry name" value="CLECT"/>
    <property type="match status" value="1"/>
</dbReference>
<reference evidence="3" key="1">
    <citation type="submission" date="2022-11" db="UniProtKB">
        <authorList>
            <consortium name="WormBaseParasite"/>
        </authorList>
    </citation>
    <scope>IDENTIFICATION</scope>
</reference>
<dbReference type="Proteomes" id="UP000887540">
    <property type="component" value="Unplaced"/>
</dbReference>
<accession>A0A914DUS4</accession>
<dbReference type="WBParaSite" id="ACRNAN_scaffold389.g29293.t1">
    <property type="protein sequence ID" value="ACRNAN_scaffold389.g29293.t1"/>
    <property type="gene ID" value="ACRNAN_scaffold389.g29293"/>
</dbReference>
<proteinExistence type="predicted"/>
<protein>
    <submittedName>
        <fullName evidence="3">C-type lectin domain-containing protein</fullName>
    </submittedName>
</protein>
<dbReference type="PROSITE" id="PS50041">
    <property type="entry name" value="C_TYPE_LECTIN_2"/>
    <property type="match status" value="1"/>
</dbReference>
<dbReference type="InterPro" id="IPR001304">
    <property type="entry name" value="C-type_lectin-like"/>
</dbReference>
<feature type="domain" description="C-type lectin" evidence="1">
    <location>
        <begin position="1"/>
        <end position="92"/>
    </location>
</feature>
<organism evidence="2 3">
    <name type="scientific">Acrobeloides nanus</name>
    <dbReference type="NCBI Taxonomy" id="290746"/>
    <lineage>
        <taxon>Eukaryota</taxon>
        <taxon>Metazoa</taxon>
        <taxon>Ecdysozoa</taxon>
        <taxon>Nematoda</taxon>
        <taxon>Chromadorea</taxon>
        <taxon>Rhabditida</taxon>
        <taxon>Tylenchina</taxon>
        <taxon>Cephalobomorpha</taxon>
        <taxon>Cephaloboidea</taxon>
        <taxon>Cephalobidae</taxon>
        <taxon>Acrobeloides</taxon>
    </lineage>
</organism>
<dbReference type="InterPro" id="IPR016187">
    <property type="entry name" value="CTDL_fold"/>
</dbReference>
<name>A0A914DUS4_9BILA</name>
<dbReference type="AlphaFoldDB" id="A0A914DUS4"/>
<dbReference type="SUPFAM" id="SSF56436">
    <property type="entry name" value="C-type lectin-like"/>
    <property type="match status" value="1"/>
</dbReference>